<dbReference type="Gene3D" id="1.10.530.10">
    <property type="match status" value="1"/>
</dbReference>
<evidence type="ECO:0000256" key="1">
    <source>
        <dbReference type="ARBA" id="ARBA00007734"/>
    </source>
</evidence>
<dbReference type="SUPFAM" id="SSF53955">
    <property type="entry name" value="Lysozyme-like"/>
    <property type="match status" value="1"/>
</dbReference>
<dbReference type="Proteomes" id="UP001151234">
    <property type="component" value="Unassembled WGS sequence"/>
</dbReference>
<dbReference type="InterPro" id="IPR008258">
    <property type="entry name" value="Transglycosylase_SLT_dom_1"/>
</dbReference>
<evidence type="ECO:0000313" key="6">
    <source>
        <dbReference type="Proteomes" id="UP001151234"/>
    </source>
</evidence>
<keyword evidence="3" id="KW-0732">Signal</keyword>
<dbReference type="PANTHER" id="PTHR37423">
    <property type="entry name" value="SOLUBLE LYTIC MUREIN TRANSGLYCOSYLASE-RELATED"/>
    <property type="match status" value="1"/>
</dbReference>
<comment type="caution">
    <text evidence="5">The sequence shown here is derived from an EMBL/GenBank/DDBJ whole genome shotgun (WGS) entry which is preliminary data.</text>
</comment>
<dbReference type="PANTHER" id="PTHR37423:SF2">
    <property type="entry name" value="MEMBRANE-BOUND LYTIC MUREIN TRANSGLYCOSYLASE C"/>
    <property type="match status" value="1"/>
</dbReference>
<dbReference type="EMBL" id="JAPJZI010000001">
    <property type="protein sequence ID" value="MDA5397698.1"/>
    <property type="molecule type" value="Genomic_DNA"/>
</dbReference>
<evidence type="ECO:0000256" key="2">
    <source>
        <dbReference type="ARBA" id="ARBA00009387"/>
    </source>
</evidence>
<proteinExistence type="inferred from homology"/>
<dbReference type="AlphaFoldDB" id="A0A9X3UFK0"/>
<reference evidence="5" key="1">
    <citation type="submission" date="2022-11" db="EMBL/GenBank/DDBJ databases">
        <title>Draft genome sequence of Hoeflea poritis E7-10 and Hoeflea prorocentri PM5-8, separated from scleractinian coral Porites lutea and marine dinoflagellate.</title>
        <authorList>
            <person name="Zhang G."/>
            <person name="Wei Q."/>
            <person name="Cai L."/>
        </authorList>
    </citation>
    <scope>NUCLEOTIDE SEQUENCE</scope>
    <source>
        <strain evidence="5">PM5-8</strain>
    </source>
</reference>
<feature type="chain" id="PRO_5040759506" evidence="3">
    <location>
        <begin position="26"/>
        <end position="175"/>
    </location>
</feature>
<organism evidence="5 6">
    <name type="scientific">Hoeflea prorocentri</name>
    <dbReference type="NCBI Taxonomy" id="1922333"/>
    <lineage>
        <taxon>Bacteria</taxon>
        <taxon>Pseudomonadati</taxon>
        <taxon>Pseudomonadota</taxon>
        <taxon>Alphaproteobacteria</taxon>
        <taxon>Hyphomicrobiales</taxon>
        <taxon>Rhizobiaceae</taxon>
        <taxon>Hoeflea</taxon>
    </lineage>
</organism>
<feature type="signal peptide" evidence="3">
    <location>
        <begin position="1"/>
        <end position="25"/>
    </location>
</feature>
<evidence type="ECO:0000313" key="5">
    <source>
        <dbReference type="EMBL" id="MDA5397698.1"/>
    </source>
</evidence>
<gene>
    <name evidence="5" type="ORF">OQ273_03830</name>
</gene>
<comment type="similarity">
    <text evidence="1">Belongs to the transglycosylase Slt family.</text>
</comment>
<keyword evidence="6" id="KW-1185">Reference proteome</keyword>
<evidence type="ECO:0000259" key="4">
    <source>
        <dbReference type="Pfam" id="PF01464"/>
    </source>
</evidence>
<accession>A0A9X3UFK0</accession>
<comment type="similarity">
    <text evidence="2">Belongs to the virb1 family.</text>
</comment>
<feature type="domain" description="Transglycosylase SLT" evidence="4">
    <location>
        <begin position="60"/>
        <end position="159"/>
    </location>
</feature>
<dbReference type="InterPro" id="IPR023346">
    <property type="entry name" value="Lysozyme-like_dom_sf"/>
</dbReference>
<evidence type="ECO:0000256" key="3">
    <source>
        <dbReference type="SAM" id="SignalP"/>
    </source>
</evidence>
<protein>
    <submittedName>
        <fullName evidence="5">Lytic transglycosylase domain-containing protein</fullName>
    </submittedName>
</protein>
<name>A0A9X3UFK0_9HYPH</name>
<sequence length="175" mass="19214">MKNTGTFLGAILCAGLVSFSGAVFAEEDKEATRVDFSAITASIFKRPEPEINSHPKYSRLINNYARKHGIPSDLAHAVVRVESNFNSKARGRAGEIGLMQIKLATARLMGYRGSRKGLYEPETNIKYGMKYLGKAHELSGGDTCGTILRYNAGHGAKRMNPISSRYCKKVKKLIS</sequence>
<dbReference type="Pfam" id="PF01464">
    <property type="entry name" value="SLT"/>
    <property type="match status" value="1"/>
</dbReference>
<dbReference type="RefSeq" id="WP_267989154.1">
    <property type="nucleotide sequence ID" value="NZ_JAPJZI010000001.1"/>
</dbReference>